<reference evidence="2 3" key="2">
    <citation type="submission" date="2018-06" db="EMBL/GenBank/DDBJ databases">
        <title>Metagenomic assembly of (sub)arctic Cyanobacteria and their associated microbiome from non-axenic cultures.</title>
        <authorList>
            <person name="Baurain D."/>
        </authorList>
    </citation>
    <scope>NUCLEOTIDE SEQUENCE [LARGE SCALE GENOMIC DNA]</scope>
    <source>
        <strain evidence="2">ULC129bin1</strain>
    </source>
</reference>
<reference evidence="3" key="1">
    <citation type="submission" date="2018-04" db="EMBL/GenBank/DDBJ databases">
        <authorList>
            <person name="Cornet L."/>
        </authorList>
    </citation>
    <scope>NUCLEOTIDE SEQUENCE [LARGE SCALE GENOMIC DNA]</scope>
</reference>
<organism evidence="2 3">
    <name type="scientific">Leptolyngbya foveolarum</name>
    <dbReference type="NCBI Taxonomy" id="47253"/>
    <lineage>
        <taxon>Bacteria</taxon>
        <taxon>Bacillati</taxon>
        <taxon>Cyanobacteriota</taxon>
        <taxon>Cyanophyceae</taxon>
        <taxon>Leptolyngbyales</taxon>
        <taxon>Leptolyngbyaceae</taxon>
        <taxon>Leptolyngbya group</taxon>
        <taxon>Leptolyngbya</taxon>
    </lineage>
</organism>
<name>A0A2W4U793_9CYAN</name>
<gene>
    <name evidence="2" type="ORF">DCF25_13025</name>
</gene>
<feature type="region of interest" description="Disordered" evidence="1">
    <location>
        <begin position="1"/>
        <end position="119"/>
    </location>
</feature>
<comment type="caution">
    <text evidence="2">The sequence shown here is derived from an EMBL/GenBank/DDBJ whole genome shotgun (WGS) entry which is preliminary data.</text>
</comment>
<dbReference type="AlphaFoldDB" id="A0A2W4U793"/>
<evidence type="ECO:0000313" key="2">
    <source>
        <dbReference type="EMBL" id="PZO15924.1"/>
    </source>
</evidence>
<evidence type="ECO:0000313" key="3">
    <source>
        <dbReference type="Proteomes" id="UP000249354"/>
    </source>
</evidence>
<evidence type="ECO:0000256" key="1">
    <source>
        <dbReference type="SAM" id="MobiDB-lite"/>
    </source>
</evidence>
<feature type="compositionally biased region" description="Acidic residues" evidence="1">
    <location>
        <begin position="94"/>
        <end position="106"/>
    </location>
</feature>
<sequence length="119" mass="12491">MADPNNIPQESQQLAEDLNSPDEDTKNKANADMAKTNFDAEYEEAQKNSSGSGSQSSDPNPVSRKAGSKGTAGSDSFTSGKAGRSQEAGKIDDIDSPGDSDPDDYLDMAREVTKGKGES</sequence>
<feature type="compositionally biased region" description="Polar residues" evidence="1">
    <location>
        <begin position="1"/>
        <end position="14"/>
    </location>
</feature>
<protein>
    <submittedName>
        <fullName evidence="2">Uncharacterized protein</fullName>
    </submittedName>
</protein>
<accession>A0A2W4U793</accession>
<dbReference type="EMBL" id="QBMC01000086">
    <property type="protein sequence ID" value="PZO15924.1"/>
    <property type="molecule type" value="Genomic_DNA"/>
</dbReference>
<feature type="compositionally biased region" description="Basic and acidic residues" evidence="1">
    <location>
        <begin position="107"/>
        <end position="119"/>
    </location>
</feature>
<dbReference type="Proteomes" id="UP000249354">
    <property type="component" value="Unassembled WGS sequence"/>
</dbReference>
<proteinExistence type="predicted"/>